<gene>
    <name evidence="1" type="ORF">PLOB_00030457</name>
</gene>
<dbReference type="EMBL" id="CALNXK010000039">
    <property type="protein sequence ID" value="CAH3124192.1"/>
    <property type="molecule type" value="Genomic_DNA"/>
</dbReference>
<evidence type="ECO:0000313" key="2">
    <source>
        <dbReference type="Proteomes" id="UP001159405"/>
    </source>
</evidence>
<accession>A0ABN8NZB6</accession>
<keyword evidence="2" id="KW-1185">Reference proteome</keyword>
<name>A0ABN8NZB6_9CNID</name>
<evidence type="ECO:0000313" key="1">
    <source>
        <dbReference type="EMBL" id="CAH3124192.1"/>
    </source>
</evidence>
<dbReference type="Proteomes" id="UP001159405">
    <property type="component" value="Unassembled WGS sequence"/>
</dbReference>
<comment type="caution">
    <text evidence="1">The sequence shown here is derived from an EMBL/GenBank/DDBJ whole genome shotgun (WGS) entry which is preliminary data.</text>
</comment>
<sequence>MFTAGSHPMKRLKTRDRAFTKKDKALIHAGGVNRFKLYMDIRIALPIVNRNTSLHNLKKMRKCLLETKGSIVVAIPCCICSARVVDGKQLMIGTIYQISVSENRADDMITTRHGQKRSELSDRPKCLEIV</sequence>
<proteinExistence type="predicted"/>
<reference evidence="1 2" key="1">
    <citation type="submission" date="2022-05" db="EMBL/GenBank/DDBJ databases">
        <authorList>
            <consortium name="Genoscope - CEA"/>
            <person name="William W."/>
        </authorList>
    </citation>
    <scope>NUCLEOTIDE SEQUENCE [LARGE SCALE GENOMIC DNA]</scope>
</reference>
<organism evidence="1 2">
    <name type="scientific">Porites lobata</name>
    <dbReference type="NCBI Taxonomy" id="104759"/>
    <lineage>
        <taxon>Eukaryota</taxon>
        <taxon>Metazoa</taxon>
        <taxon>Cnidaria</taxon>
        <taxon>Anthozoa</taxon>
        <taxon>Hexacorallia</taxon>
        <taxon>Scleractinia</taxon>
        <taxon>Fungiina</taxon>
        <taxon>Poritidae</taxon>
        <taxon>Porites</taxon>
    </lineage>
</organism>
<protein>
    <submittedName>
        <fullName evidence="1">Uncharacterized protein</fullName>
    </submittedName>
</protein>